<dbReference type="Gene3D" id="3.40.50.12780">
    <property type="entry name" value="N-terminal domain of ligase-like"/>
    <property type="match status" value="1"/>
</dbReference>
<protein>
    <recommendedName>
        <fullName evidence="1">AMP-dependent synthetase/ligase domain-containing protein</fullName>
    </recommendedName>
</protein>
<dbReference type="PANTHER" id="PTHR42921">
    <property type="entry name" value="ACETOACETYL-COA SYNTHETASE"/>
    <property type="match status" value="1"/>
</dbReference>
<reference evidence="2" key="2">
    <citation type="submission" date="2020-02" db="EMBL/GenBank/DDBJ databases">
        <authorList>
            <person name="Gilchrist C.L.M."/>
            <person name="Chooi Y.-H."/>
        </authorList>
    </citation>
    <scope>NUCLEOTIDE SEQUENCE</scope>
    <source>
        <strain evidence="2">MST-FP2251</strain>
    </source>
</reference>
<dbReference type="GO" id="GO:0006629">
    <property type="term" value="P:lipid metabolic process"/>
    <property type="evidence" value="ECO:0007669"/>
    <property type="project" value="InterPro"/>
</dbReference>
<comment type="caution">
    <text evidence="2">The sequence shown here is derived from an EMBL/GenBank/DDBJ whole genome shotgun (WGS) entry which is preliminary data.</text>
</comment>
<dbReference type="NCBIfam" id="TIGR01217">
    <property type="entry name" value="ac_ac_CoA_syn"/>
    <property type="match status" value="1"/>
</dbReference>
<dbReference type="Proteomes" id="UP001194746">
    <property type="component" value="Unassembled WGS sequence"/>
</dbReference>
<proteinExistence type="predicted"/>
<dbReference type="AlphaFoldDB" id="A0AAD4CDM7"/>
<dbReference type="InterPro" id="IPR045851">
    <property type="entry name" value="AMP-bd_C_sf"/>
</dbReference>
<dbReference type="NCBIfam" id="NF002937">
    <property type="entry name" value="PRK03584.1"/>
    <property type="match status" value="1"/>
</dbReference>
<organism evidence="2 3">
    <name type="scientific">Aspergillus nanangensis</name>
    <dbReference type="NCBI Taxonomy" id="2582783"/>
    <lineage>
        <taxon>Eukaryota</taxon>
        <taxon>Fungi</taxon>
        <taxon>Dikarya</taxon>
        <taxon>Ascomycota</taxon>
        <taxon>Pezizomycotina</taxon>
        <taxon>Eurotiomycetes</taxon>
        <taxon>Eurotiomycetidae</taxon>
        <taxon>Eurotiales</taxon>
        <taxon>Aspergillaceae</taxon>
        <taxon>Aspergillus</taxon>
        <taxon>Aspergillus subgen. Circumdati</taxon>
    </lineage>
</organism>
<accession>A0AAD4CDM7</accession>
<dbReference type="GO" id="GO:0030729">
    <property type="term" value="F:acetoacetate-CoA ligase activity"/>
    <property type="evidence" value="ECO:0007669"/>
    <property type="project" value="InterPro"/>
</dbReference>
<dbReference type="InterPro" id="IPR005914">
    <property type="entry name" value="Acac_CoA_synth"/>
</dbReference>
<dbReference type="Gene3D" id="3.30.300.30">
    <property type="match status" value="1"/>
</dbReference>
<dbReference type="Pfam" id="PF00501">
    <property type="entry name" value="AMP-binding"/>
    <property type="match status" value="1"/>
</dbReference>
<dbReference type="PANTHER" id="PTHR42921:SF4">
    <property type="entry name" value="ACETOACETYL-COA SYNTHASE (AFU_ORTHOLOGUE AFUA_8G04770)"/>
    <property type="match status" value="1"/>
</dbReference>
<dbReference type="SUPFAM" id="SSF56801">
    <property type="entry name" value="Acetyl-CoA synthetase-like"/>
    <property type="match status" value="1"/>
</dbReference>
<feature type="domain" description="AMP-dependent synthetase/ligase" evidence="1">
    <location>
        <begin position="122"/>
        <end position="485"/>
    </location>
</feature>
<evidence type="ECO:0000313" key="3">
    <source>
        <dbReference type="Proteomes" id="UP001194746"/>
    </source>
</evidence>
<dbReference type="InterPro" id="IPR020845">
    <property type="entry name" value="AMP-binding_CS"/>
</dbReference>
<reference evidence="2" key="1">
    <citation type="journal article" date="2019" name="Beilstein J. Org. Chem.">
        <title>Nanangenines: drimane sesquiterpenoids as the dominant metabolite cohort of a novel Australian fungus, Aspergillus nanangensis.</title>
        <authorList>
            <person name="Lacey H.J."/>
            <person name="Gilchrist C.L.M."/>
            <person name="Crombie A."/>
            <person name="Kalaitzis J.A."/>
            <person name="Vuong D."/>
            <person name="Rutledge P.J."/>
            <person name="Turner P."/>
            <person name="Pitt J.I."/>
            <person name="Lacey E."/>
            <person name="Chooi Y.H."/>
            <person name="Piggott A.M."/>
        </authorList>
    </citation>
    <scope>NUCLEOTIDE SEQUENCE</scope>
    <source>
        <strain evidence="2">MST-FP2251</strain>
    </source>
</reference>
<sequence length="677" mass="75001">MASPLTKLWEHPDIPNTNIEIFRHLANKRHSLNLRNYHDLWTWSTEDLNSFWMLIWEFTNVNASVHPSYAIQAEQAKGFTPPPAWFPQARLNFAQNILESSLCHPAQADVAILTGIREGGHEVEQVSLPQLRRRVGLLANSLTRAGVRKLDRVACIGSNSVDTFVLFLAAAAIGAIFTSCSPDMGEKAILDRFLQVKPKVLFADDWIVYNSKQTSCAEKAQRVACHLRSQAGLQDLVIFPRFPDKRGGSVRANFHTLESFTAEASGDIQYQQLEFSHPLVIVYSSGTTGPPKCLVHTAGGILIKQKVEQILCMDMNPDSVFMQYTTTSWIMYLYAVSGLLSGARSILYDGSPMTPTPRKFLDVLAKQGITHFGTSAHYLALLEQAGLTHEDVLGLGKLKAITSTGSVLTEAQYYWVYNTFGAIQLSSIAGGTDIAGAFVGGTPNLPVYAGWCQARTLGMKVQIYSDNGESIEASGQAGELVCTTPFPSQPIMFWGDQDGTRYKSAYFEKFPGVWAQGDYIRMEPNTQCIQFLGRSDGVLNPSGVRFGSAEIYQALNELVEIEDSLCIGQRRPHDRDERVLLFLKMKQGHAFSDGLKTAIESRIRKSLSPRHVPKFIFPTPEIPMTVNGKKTELLVKKIVSGQKVIASSTITNPHALKWYEQFINLDSNSSNNPPSKL</sequence>
<keyword evidence="3" id="KW-1185">Reference proteome</keyword>
<dbReference type="InterPro" id="IPR000873">
    <property type="entry name" value="AMP-dep_synth/lig_dom"/>
</dbReference>
<dbReference type="InterPro" id="IPR042099">
    <property type="entry name" value="ANL_N_sf"/>
</dbReference>
<evidence type="ECO:0000259" key="1">
    <source>
        <dbReference type="Pfam" id="PF00501"/>
    </source>
</evidence>
<gene>
    <name evidence="2" type="ORF">FE257_001699</name>
</gene>
<dbReference type="EMBL" id="VCAU01000120">
    <property type="protein sequence ID" value="KAF9884511.1"/>
    <property type="molecule type" value="Genomic_DNA"/>
</dbReference>
<name>A0AAD4CDM7_ASPNN</name>
<evidence type="ECO:0000313" key="2">
    <source>
        <dbReference type="EMBL" id="KAF9884511.1"/>
    </source>
</evidence>
<dbReference type="PROSITE" id="PS00455">
    <property type="entry name" value="AMP_BINDING"/>
    <property type="match status" value="1"/>
</dbReference>